<evidence type="ECO:0000313" key="10">
    <source>
        <dbReference type="EMBL" id="SUA58128.1"/>
    </source>
</evidence>
<comment type="function">
    <text evidence="7">Binds to the 23S rRNA.</text>
</comment>
<sequence length="150" mass="16308">MQVILLETIGKLGELGDVVRVRNGYARNYLIPQGKAQRATDAAIQAFEARRAELEKAQSERLAAAETLATKLADYKLDITQKAGVDGRLFGSVTNIDIARLLQEAGFDVERSQVRMQDGALKAVGEHPVSLHLYADITADITVNVIGEMA</sequence>
<keyword evidence="5 7" id="KW-0687">Ribonucleoprotein</keyword>
<name>A0A378XK98_9BURK</name>
<dbReference type="InterPro" id="IPR020594">
    <property type="entry name" value="Ribosomal_bL9_bac/chp"/>
</dbReference>
<evidence type="ECO:0000313" key="9">
    <source>
        <dbReference type="EMBL" id="QPT39959.1"/>
    </source>
</evidence>
<dbReference type="NCBIfam" id="TIGR00158">
    <property type="entry name" value="L9"/>
    <property type="match status" value="1"/>
</dbReference>
<keyword evidence="4 7" id="KW-0689">Ribosomal protein</keyword>
<evidence type="ECO:0000256" key="7">
    <source>
        <dbReference type="HAMAP-Rule" id="MF_00503"/>
    </source>
</evidence>
<dbReference type="InterPro" id="IPR020069">
    <property type="entry name" value="Ribosomal_bL9_C"/>
</dbReference>
<dbReference type="EMBL" id="UGSB01000001">
    <property type="protein sequence ID" value="SUA58128.1"/>
    <property type="molecule type" value="Genomic_DNA"/>
</dbReference>
<dbReference type="InterPro" id="IPR009027">
    <property type="entry name" value="Ribosomal_bL9/RNase_H1_N"/>
</dbReference>
<keyword evidence="2 7" id="KW-0699">rRNA-binding</keyword>
<dbReference type="OrthoDB" id="9788336at2"/>
<dbReference type="SUPFAM" id="SSF55658">
    <property type="entry name" value="L9 N-domain-like"/>
    <property type="match status" value="1"/>
</dbReference>
<evidence type="ECO:0000256" key="5">
    <source>
        <dbReference type="ARBA" id="ARBA00023274"/>
    </source>
</evidence>
<evidence type="ECO:0000256" key="3">
    <source>
        <dbReference type="ARBA" id="ARBA00022884"/>
    </source>
</evidence>
<dbReference type="InterPro" id="IPR036935">
    <property type="entry name" value="Ribosomal_bL9_N_sf"/>
</dbReference>
<evidence type="ECO:0000256" key="4">
    <source>
        <dbReference type="ARBA" id="ARBA00022980"/>
    </source>
</evidence>
<protein>
    <recommendedName>
        <fullName evidence="6 7">Large ribosomal subunit protein bL9</fullName>
    </recommendedName>
</protein>
<dbReference type="GO" id="GO:0006412">
    <property type="term" value="P:translation"/>
    <property type="evidence" value="ECO:0007669"/>
    <property type="project" value="UniProtKB-UniRule"/>
</dbReference>
<dbReference type="GO" id="GO:0005840">
    <property type="term" value="C:ribosome"/>
    <property type="evidence" value="ECO:0007669"/>
    <property type="project" value="UniProtKB-KW"/>
</dbReference>
<dbReference type="PANTHER" id="PTHR21368">
    <property type="entry name" value="50S RIBOSOMAL PROTEIN L9"/>
    <property type="match status" value="1"/>
</dbReference>
<organism evidence="10 11">
    <name type="scientific">Oligella ureolytica</name>
    <dbReference type="NCBI Taxonomy" id="90244"/>
    <lineage>
        <taxon>Bacteria</taxon>
        <taxon>Pseudomonadati</taxon>
        <taxon>Pseudomonadota</taxon>
        <taxon>Betaproteobacteria</taxon>
        <taxon>Burkholderiales</taxon>
        <taxon>Alcaligenaceae</taxon>
        <taxon>Oligella</taxon>
    </lineage>
</organism>
<dbReference type="SUPFAM" id="SSF55653">
    <property type="entry name" value="Ribosomal protein L9 C-domain"/>
    <property type="match status" value="1"/>
</dbReference>
<comment type="similarity">
    <text evidence="1 7">Belongs to the bacterial ribosomal protein bL9 family.</text>
</comment>
<evidence type="ECO:0000313" key="11">
    <source>
        <dbReference type="Proteomes" id="UP000254603"/>
    </source>
</evidence>
<gene>
    <name evidence="7 10" type="primary">rplI</name>
    <name evidence="9" type="ORF">I6G29_12750</name>
    <name evidence="10" type="ORF">NCTC11997_02624</name>
</gene>
<proteinExistence type="inferred from homology"/>
<dbReference type="Proteomes" id="UP000594903">
    <property type="component" value="Chromosome"/>
</dbReference>
<dbReference type="STRING" id="1122619.GCA_000373745_00150"/>
<dbReference type="InterPro" id="IPR036791">
    <property type="entry name" value="Ribosomal_bL9_C_sf"/>
</dbReference>
<dbReference type="GO" id="GO:0019843">
    <property type="term" value="F:rRNA binding"/>
    <property type="evidence" value="ECO:0007669"/>
    <property type="project" value="UniProtKB-UniRule"/>
</dbReference>
<accession>A0A378XK98</accession>
<dbReference type="PROSITE" id="PS00651">
    <property type="entry name" value="RIBOSOMAL_L9"/>
    <property type="match status" value="1"/>
</dbReference>
<evidence type="ECO:0000256" key="6">
    <source>
        <dbReference type="ARBA" id="ARBA00035292"/>
    </source>
</evidence>
<evidence type="ECO:0000313" key="12">
    <source>
        <dbReference type="Proteomes" id="UP000594903"/>
    </source>
</evidence>
<dbReference type="RefSeq" id="WP_018573333.1">
    <property type="nucleotide sequence ID" value="NZ_CP065725.1"/>
</dbReference>
<dbReference type="HAMAP" id="MF_00503">
    <property type="entry name" value="Ribosomal_bL9"/>
    <property type="match status" value="1"/>
</dbReference>
<reference evidence="10 11" key="1">
    <citation type="submission" date="2018-06" db="EMBL/GenBank/DDBJ databases">
        <authorList>
            <consortium name="Pathogen Informatics"/>
            <person name="Doyle S."/>
        </authorList>
    </citation>
    <scope>NUCLEOTIDE SEQUENCE [LARGE SCALE GENOMIC DNA]</scope>
    <source>
        <strain evidence="10 11">NCTC11997</strain>
    </source>
</reference>
<dbReference type="GO" id="GO:1990904">
    <property type="term" value="C:ribonucleoprotein complex"/>
    <property type="evidence" value="ECO:0007669"/>
    <property type="project" value="UniProtKB-KW"/>
</dbReference>
<keyword evidence="3 7" id="KW-0694">RNA-binding</keyword>
<dbReference type="InterPro" id="IPR000244">
    <property type="entry name" value="Ribosomal_bL9"/>
</dbReference>
<dbReference type="GO" id="GO:0003735">
    <property type="term" value="F:structural constituent of ribosome"/>
    <property type="evidence" value="ECO:0007669"/>
    <property type="project" value="InterPro"/>
</dbReference>
<evidence type="ECO:0000259" key="8">
    <source>
        <dbReference type="PROSITE" id="PS00651"/>
    </source>
</evidence>
<dbReference type="EMBL" id="CP065725">
    <property type="protein sequence ID" value="QPT39959.1"/>
    <property type="molecule type" value="Genomic_DNA"/>
</dbReference>
<dbReference type="Proteomes" id="UP000254603">
    <property type="component" value="Unassembled WGS sequence"/>
</dbReference>
<reference evidence="9 12" key="2">
    <citation type="submission" date="2020-12" db="EMBL/GenBank/DDBJ databases">
        <title>FDA dAtabase for Regulatory Grade micrObial Sequences (FDA-ARGOS): Supporting development and validation of Infectious Disease Dx tests.</title>
        <authorList>
            <person name="Sproer C."/>
            <person name="Gronow S."/>
            <person name="Severitt S."/>
            <person name="Schroder I."/>
            <person name="Tallon L."/>
            <person name="Sadzewicz L."/>
            <person name="Zhao X."/>
            <person name="Boylan J."/>
            <person name="Ott S."/>
            <person name="Bowen H."/>
            <person name="Vavikolanu K."/>
            <person name="Mehta A."/>
            <person name="Aluvathingal J."/>
            <person name="Nadendla S."/>
            <person name="Lowell S."/>
            <person name="Myers T."/>
            <person name="Yan Y."/>
            <person name="Sichtig H."/>
        </authorList>
    </citation>
    <scope>NUCLEOTIDE SEQUENCE [LARGE SCALE GENOMIC DNA]</scope>
    <source>
        <strain evidence="9 12">FDAARGOS_872</strain>
    </source>
</reference>
<feature type="domain" description="Ribosomal protein L9" evidence="8">
    <location>
        <begin position="13"/>
        <end position="40"/>
    </location>
</feature>
<evidence type="ECO:0000256" key="1">
    <source>
        <dbReference type="ARBA" id="ARBA00010605"/>
    </source>
</evidence>
<keyword evidence="12" id="KW-1185">Reference proteome</keyword>
<dbReference type="AlphaFoldDB" id="A0A378XK98"/>
<dbReference type="Pfam" id="PF03948">
    <property type="entry name" value="Ribosomal_L9_C"/>
    <property type="match status" value="1"/>
</dbReference>
<dbReference type="Gene3D" id="3.40.5.10">
    <property type="entry name" value="Ribosomal protein L9, N-terminal domain"/>
    <property type="match status" value="1"/>
</dbReference>
<dbReference type="Pfam" id="PF01281">
    <property type="entry name" value="Ribosomal_L9_N"/>
    <property type="match status" value="1"/>
</dbReference>
<evidence type="ECO:0000256" key="2">
    <source>
        <dbReference type="ARBA" id="ARBA00022730"/>
    </source>
</evidence>
<dbReference type="Gene3D" id="3.10.430.100">
    <property type="entry name" value="Ribosomal protein L9, C-terminal domain"/>
    <property type="match status" value="1"/>
</dbReference>
<dbReference type="InterPro" id="IPR020070">
    <property type="entry name" value="Ribosomal_bL9_N"/>
</dbReference>